<dbReference type="GeneID" id="9742902"/>
<sequence length="174" mass="19419" precursor="true">MKISFFILLLMLLLIGHAACCIDQEIKGPDQPVINNTTKCNLSEEWISGVNVSTVPYLGSESIRTNASFVARTALCDKNVAEMLSHGSGIKGVIDFMPSRPKGWNLSCGPTLWVVYRGINVYFYVNETQEIVERFEVVIPGDLYGKERLENYTRLIDGNGTAVFAFNSSDIWFP</sequence>
<dbReference type="KEGG" id="mpi:Mpet_0454"/>
<reference evidence="1 2" key="1">
    <citation type="journal article" date="2010" name="Stand. Genomic Sci.">
        <title>Complete genome sequence of Methanoplanus petrolearius type strain (SEBR 4847).</title>
        <authorList>
            <person name="Brambilla E."/>
            <person name="Djao O.D."/>
            <person name="Daligault H."/>
            <person name="Lapidus A."/>
            <person name="Lucas S."/>
            <person name="Hammon N."/>
            <person name="Nolan M."/>
            <person name="Tice H."/>
            <person name="Cheng J.F."/>
            <person name="Han C."/>
            <person name="Tapia R."/>
            <person name="Goodwin L."/>
            <person name="Pitluck S."/>
            <person name="Liolios K."/>
            <person name="Ivanova N."/>
            <person name="Mavromatis K."/>
            <person name="Mikhailova N."/>
            <person name="Pati A."/>
            <person name="Chen A."/>
            <person name="Palaniappan K."/>
            <person name="Land M."/>
            <person name="Hauser L."/>
            <person name="Chang Y.J."/>
            <person name="Jeffries C.D."/>
            <person name="Rohde M."/>
            <person name="Spring S."/>
            <person name="Sikorski J."/>
            <person name="Goker M."/>
            <person name="Woyke T."/>
            <person name="Bristow J."/>
            <person name="Eisen J.A."/>
            <person name="Markowitz V."/>
            <person name="Hugenholtz P."/>
            <person name="Kyrpides N.C."/>
            <person name="Klenk H.P."/>
        </authorList>
    </citation>
    <scope>NUCLEOTIDE SEQUENCE [LARGE SCALE GENOMIC DNA]</scope>
    <source>
        <strain evidence="2">DSM 11571 / OCM 486 / SEBR 4847</strain>
    </source>
</reference>
<evidence type="ECO:0000313" key="2">
    <source>
        <dbReference type="Proteomes" id="UP000006565"/>
    </source>
</evidence>
<dbReference type="OrthoDB" id="137424at2157"/>
<dbReference type="HOGENOM" id="CLU_1536687_0_0_2"/>
<dbReference type="eggNOG" id="arCOG06822">
    <property type="taxonomic scope" value="Archaea"/>
</dbReference>
<protein>
    <submittedName>
        <fullName evidence="1">Uncharacterized protein</fullName>
    </submittedName>
</protein>
<gene>
    <name evidence="1" type="ordered locus">Mpet_0454</name>
</gene>
<dbReference type="RefSeq" id="WP_013328406.1">
    <property type="nucleotide sequence ID" value="NC_014507.1"/>
</dbReference>
<proteinExistence type="predicted"/>
<name>E1RH04_METP4</name>
<organism evidence="1 2">
    <name type="scientific">Methanolacinia petrolearia (strain DSM 11571 / OCM 486 / SEBR 4847)</name>
    <name type="common">Methanoplanus petrolearius</name>
    <dbReference type="NCBI Taxonomy" id="679926"/>
    <lineage>
        <taxon>Archaea</taxon>
        <taxon>Methanobacteriati</taxon>
        <taxon>Methanobacteriota</taxon>
        <taxon>Stenosarchaea group</taxon>
        <taxon>Methanomicrobia</taxon>
        <taxon>Methanomicrobiales</taxon>
        <taxon>Methanomicrobiaceae</taxon>
        <taxon>Methanolacinia</taxon>
    </lineage>
</organism>
<dbReference type="AlphaFoldDB" id="E1RH04"/>
<accession>E1RH04</accession>
<dbReference type="EMBL" id="CP002117">
    <property type="protein sequence ID" value="ADN35228.1"/>
    <property type="molecule type" value="Genomic_DNA"/>
</dbReference>
<evidence type="ECO:0000313" key="1">
    <source>
        <dbReference type="EMBL" id="ADN35228.1"/>
    </source>
</evidence>
<keyword evidence="2" id="KW-1185">Reference proteome</keyword>
<dbReference type="Proteomes" id="UP000006565">
    <property type="component" value="Chromosome"/>
</dbReference>